<evidence type="ECO:0000313" key="2">
    <source>
        <dbReference type="EMBL" id="GEP56033.1"/>
    </source>
</evidence>
<dbReference type="RefSeq" id="WP_147150115.1">
    <property type="nucleotide sequence ID" value="NZ_BKAJ01000053.1"/>
</dbReference>
<evidence type="ECO:0000256" key="1">
    <source>
        <dbReference type="SAM" id="MobiDB-lite"/>
    </source>
</evidence>
<comment type="caution">
    <text evidence="2">The sequence shown here is derived from an EMBL/GenBank/DDBJ whole genome shotgun (WGS) entry which is preliminary data.</text>
</comment>
<feature type="region of interest" description="Disordered" evidence="1">
    <location>
        <begin position="49"/>
        <end position="74"/>
    </location>
</feature>
<dbReference type="OrthoDB" id="7376110at2"/>
<sequence length="74" mass="8016">MTSDELMTALGQAAAKVWGQLPAYVQHDLFEAAVRSAGKGAREELAVFLHRRHPRTTDGEDSGRRVPEPDSLGG</sequence>
<dbReference type="AlphaFoldDB" id="A0A512NAR7"/>
<evidence type="ECO:0000313" key="3">
    <source>
        <dbReference type="Proteomes" id="UP000321058"/>
    </source>
</evidence>
<protein>
    <submittedName>
        <fullName evidence="2">Uncharacterized protein</fullName>
    </submittedName>
</protein>
<feature type="compositionally biased region" description="Basic and acidic residues" evidence="1">
    <location>
        <begin position="55"/>
        <end position="68"/>
    </location>
</feature>
<gene>
    <name evidence="2" type="ORF">RSO01_31990</name>
</gene>
<keyword evidence="3" id="KW-1185">Reference proteome</keyword>
<name>A0A512NAR7_9HYPH</name>
<reference evidence="2 3" key="1">
    <citation type="submission" date="2019-07" db="EMBL/GenBank/DDBJ databases">
        <title>Whole genome shotgun sequence of Reyranella soli NBRC 108950.</title>
        <authorList>
            <person name="Hosoyama A."/>
            <person name="Uohara A."/>
            <person name="Ohji S."/>
            <person name="Ichikawa N."/>
        </authorList>
    </citation>
    <scope>NUCLEOTIDE SEQUENCE [LARGE SCALE GENOMIC DNA]</scope>
    <source>
        <strain evidence="2 3">NBRC 108950</strain>
    </source>
</reference>
<dbReference type="EMBL" id="BKAJ01000053">
    <property type="protein sequence ID" value="GEP56033.1"/>
    <property type="molecule type" value="Genomic_DNA"/>
</dbReference>
<accession>A0A512NAR7</accession>
<proteinExistence type="predicted"/>
<dbReference type="Proteomes" id="UP000321058">
    <property type="component" value="Unassembled WGS sequence"/>
</dbReference>
<organism evidence="2 3">
    <name type="scientific">Reyranella soli</name>
    <dbReference type="NCBI Taxonomy" id="1230389"/>
    <lineage>
        <taxon>Bacteria</taxon>
        <taxon>Pseudomonadati</taxon>
        <taxon>Pseudomonadota</taxon>
        <taxon>Alphaproteobacteria</taxon>
        <taxon>Hyphomicrobiales</taxon>
        <taxon>Reyranellaceae</taxon>
        <taxon>Reyranella</taxon>
    </lineage>
</organism>